<dbReference type="NCBIfam" id="TIGR02532">
    <property type="entry name" value="IV_pilin_GFxxxE"/>
    <property type="match status" value="1"/>
</dbReference>
<dbReference type="AlphaFoldDB" id="X0VRG3"/>
<evidence type="ECO:0000313" key="2">
    <source>
        <dbReference type="EMBL" id="GAG20974.1"/>
    </source>
</evidence>
<gene>
    <name evidence="2" type="ORF">S01H1_51161</name>
</gene>
<accession>X0VRG3</accession>
<organism evidence="2">
    <name type="scientific">marine sediment metagenome</name>
    <dbReference type="NCBI Taxonomy" id="412755"/>
    <lineage>
        <taxon>unclassified sequences</taxon>
        <taxon>metagenomes</taxon>
        <taxon>ecological metagenomes</taxon>
    </lineage>
</organism>
<keyword evidence="1" id="KW-0812">Transmembrane</keyword>
<dbReference type="PROSITE" id="PS00409">
    <property type="entry name" value="PROKAR_NTER_METHYL"/>
    <property type="match status" value="1"/>
</dbReference>
<dbReference type="InterPro" id="IPR012902">
    <property type="entry name" value="N_methyl_site"/>
</dbReference>
<proteinExistence type="predicted"/>
<name>X0VRG3_9ZZZZ</name>
<protein>
    <recommendedName>
        <fullName evidence="3">Prepilin-type N-terminal cleavage/methylation domain-containing protein</fullName>
    </recommendedName>
</protein>
<evidence type="ECO:0000256" key="1">
    <source>
        <dbReference type="SAM" id="Phobius"/>
    </source>
</evidence>
<sequence length="164" mass="17732">MSIVNRQLNSGFSLVEVLIAIVLVGLAIVSLIAANSSFTRANAAGRDLSTAEFLIEQIRELTTLLPVIDPNTGTDLFGPEEAGLATYDDLDDFDGTIFSPPISSDRDVLSNFAAFGQQITVENVSAANFEAVVIDHSSSFVRITVKVFLNSREISSTSWIRAQY</sequence>
<dbReference type="EMBL" id="BARS01033005">
    <property type="protein sequence ID" value="GAG20974.1"/>
    <property type="molecule type" value="Genomic_DNA"/>
</dbReference>
<feature type="transmembrane region" description="Helical" evidence="1">
    <location>
        <begin position="12"/>
        <end position="34"/>
    </location>
</feature>
<dbReference type="Pfam" id="PF07963">
    <property type="entry name" value="N_methyl"/>
    <property type="match status" value="1"/>
</dbReference>
<keyword evidence="1" id="KW-1133">Transmembrane helix</keyword>
<evidence type="ECO:0008006" key="3">
    <source>
        <dbReference type="Google" id="ProtNLM"/>
    </source>
</evidence>
<keyword evidence="1" id="KW-0472">Membrane</keyword>
<reference evidence="2" key="1">
    <citation type="journal article" date="2014" name="Front. Microbiol.">
        <title>High frequency of phylogenetically diverse reductive dehalogenase-homologous genes in deep subseafloor sedimentary metagenomes.</title>
        <authorList>
            <person name="Kawai M."/>
            <person name="Futagami T."/>
            <person name="Toyoda A."/>
            <person name="Takaki Y."/>
            <person name="Nishi S."/>
            <person name="Hori S."/>
            <person name="Arai W."/>
            <person name="Tsubouchi T."/>
            <person name="Morono Y."/>
            <person name="Uchiyama I."/>
            <person name="Ito T."/>
            <person name="Fujiyama A."/>
            <person name="Inagaki F."/>
            <person name="Takami H."/>
        </authorList>
    </citation>
    <scope>NUCLEOTIDE SEQUENCE</scope>
    <source>
        <strain evidence="2">Expedition CK06-06</strain>
    </source>
</reference>
<comment type="caution">
    <text evidence="2">The sequence shown here is derived from an EMBL/GenBank/DDBJ whole genome shotgun (WGS) entry which is preliminary data.</text>
</comment>